<evidence type="ECO:0000256" key="2">
    <source>
        <dbReference type="ARBA" id="ARBA00001353"/>
    </source>
</evidence>
<comment type="pathway">
    <text evidence="4 9">Cofactor biosynthesis; tetrahydrofolate biosynthesis; 2-amino-4-hydroxy-6-hydroxymethyl-7,8-dihydropteridine diphosphate from 7,8-dihydroneopterin triphosphate: step 3/4.</text>
</comment>
<evidence type="ECO:0000256" key="8">
    <source>
        <dbReference type="ARBA" id="ARBA00065097"/>
    </source>
</evidence>
<reference evidence="11 12" key="1">
    <citation type="journal article" date="2017" name="Int. J. Syst. Evol. Microbiol.">
        <title>Macrococcus canis sp. nov., a skin bacterium associated with infections in dogs.</title>
        <authorList>
            <person name="Gobeli Brawand S."/>
            <person name="Cotting K."/>
            <person name="Gomez-Sanz E."/>
            <person name="Collaud A."/>
            <person name="Thomann A."/>
            <person name="Brodard I."/>
            <person name="Rodriguez-Campos S."/>
            <person name="Strauss C."/>
            <person name="Perreten V."/>
        </authorList>
    </citation>
    <scope>NUCLEOTIDE SEQUENCE [LARGE SCALE GENOMIC DNA]</scope>
    <source>
        <strain evidence="11 12">KM45013</strain>
    </source>
</reference>
<dbReference type="SMART" id="SM00905">
    <property type="entry name" value="FolB"/>
    <property type="match status" value="1"/>
</dbReference>
<dbReference type="AlphaFoldDB" id="A0A1W7AF26"/>
<dbReference type="GO" id="GO:0005737">
    <property type="term" value="C:cytoplasm"/>
    <property type="evidence" value="ECO:0007669"/>
    <property type="project" value="TreeGrafter"/>
</dbReference>
<dbReference type="InterPro" id="IPR043133">
    <property type="entry name" value="GTP-CH-I_C/QueF"/>
</dbReference>
<dbReference type="EMBL" id="CP021059">
    <property type="protein sequence ID" value="ARQ08026.1"/>
    <property type="molecule type" value="Genomic_DNA"/>
</dbReference>
<dbReference type="GO" id="GO:0004150">
    <property type="term" value="F:dihydroneopterin aldolase activity"/>
    <property type="evidence" value="ECO:0007669"/>
    <property type="project" value="UniProtKB-UniRule"/>
</dbReference>
<proteinExistence type="inferred from homology"/>
<dbReference type="PANTHER" id="PTHR42844:SF1">
    <property type="entry name" value="DIHYDRONEOPTERIN ALDOLASE 1-RELATED"/>
    <property type="match status" value="1"/>
</dbReference>
<keyword evidence="7 9" id="KW-0456">Lyase</keyword>
<evidence type="ECO:0000256" key="1">
    <source>
        <dbReference type="ARBA" id="ARBA00000693"/>
    </source>
</evidence>
<organism evidence="11 12">
    <name type="scientific">Macrococcoides canis</name>
    <dbReference type="NCBI Taxonomy" id="1855823"/>
    <lineage>
        <taxon>Bacteria</taxon>
        <taxon>Bacillati</taxon>
        <taxon>Bacillota</taxon>
        <taxon>Bacilli</taxon>
        <taxon>Bacillales</taxon>
        <taxon>Staphylococcaceae</taxon>
        <taxon>Macrococcoides</taxon>
    </lineage>
</organism>
<name>A0A1W7AF26_9STAP</name>
<comment type="catalytic activity">
    <reaction evidence="1">
        <text>7,8-dihydroneopterin = 7,8-dihydromonapterin</text>
        <dbReference type="Rhea" id="RHEA:45328"/>
        <dbReference type="ChEBI" id="CHEBI:17001"/>
        <dbReference type="ChEBI" id="CHEBI:71175"/>
        <dbReference type="EC" id="5.1.99.8"/>
    </reaction>
</comment>
<evidence type="ECO:0000313" key="12">
    <source>
        <dbReference type="Proteomes" id="UP000194154"/>
    </source>
</evidence>
<keyword evidence="6 9" id="KW-0289">Folate biosynthesis</keyword>
<evidence type="ECO:0000313" key="11">
    <source>
        <dbReference type="EMBL" id="ARQ08026.1"/>
    </source>
</evidence>
<comment type="catalytic activity">
    <reaction evidence="2 9">
        <text>7,8-dihydroneopterin = 6-hydroxymethyl-7,8-dihydropterin + glycolaldehyde</text>
        <dbReference type="Rhea" id="RHEA:10540"/>
        <dbReference type="ChEBI" id="CHEBI:17001"/>
        <dbReference type="ChEBI" id="CHEBI:17071"/>
        <dbReference type="ChEBI" id="CHEBI:44841"/>
        <dbReference type="EC" id="4.1.2.25"/>
    </reaction>
</comment>
<evidence type="ECO:0000256" key="7">
    <source>
        <dbReference type="ARBA" id="ARBA00023239"/>
    </source>
</evidence>
<evidence type="ECO:0000256" key="5">
    <source>
        <dbReference type="ARBA" id="ARBA00005708"/>
    </source>
</evidence>
<comment type="function">
    <text evidence="3">Catalyzes the conversion of 7,8-dihydroneopterin to 6-hydroxymethyl-7,8-dihydropterin. Can also catalyze the epimerization of carbon 2' of dihydroneopterin to dihydromonapterin.</text>
</comment>
<evidence type="ECO:0000256" key="4">
    <source>
        <dbReference type="ARBA" id="ARBA00005013"/>
    </source>
</evidence>
<dbReference type="FunFam" id="3.30.1130.10:FF:000003">
    <property type="entry name" value="7,8-dihydroneopterin aldolase"/>
    <property type="match status" value="1"/>
</dbReference>
<keyword evidence="12" id="KW-1185">Reference proteome</keyword>
<dbReference type="KEGG" id="mcak:MCCS_24630"/>
<dbReference type="EC" id="4.1.2.25" evidence="9"/>
<dbReference type="CDD" id="cd00534">
    <property type="entry name" value="DHNA_DHNTPE"/>
    <property type="match status" value="1"/>
</dbReference>
<dbReference type="GO" id="GO:0046656">
    <property type="term" value="P:folic acid biosynthetic process"/>
    <property type="evidence" value="ECO:0007669"/>
    <property type="project" value="UniProtKB-UniRule"/>
</dbReference>
<feature type="domain" description="Dihydroneopterin aldolase/epimerase" evidence="10">
    <location>
        <begin position="4"/>
        <end position="116"/>
    </location>
</feature>
<evidence type="ECO:0000256" key="3">
    <source>
        <dbReference type="ARBA" id="ARBA00003313"/>
    </source>
</evidence>
<dbReference type="InterPro" id="IPR006157">
    <property type="entry name" value="FolB_dom"/>
</dbReference>
<dbReference type="GO" id="GO:0046654">
    <property type="term" value="P:tetrahydrofolate biosynthetic process"/>
    <property type="evidence" value="ECO:0007669"/>
    <property type="project" value="UniProtKB-UniRule"/>
</dbReference>
<evidence type="ECO:0000256" key="9">
    <source>
        <dbReference type="RuleBase" id="RU362079"/>
    </source>
</evidence>
<dbReference type="Gene3D" id="3.30.1130.10">
    <property type="match status" value="1"/>
</dbReference>
<dbReference type="PANTHER" id="PTHR42844">
    <property type="entry name" value="DIHYDRONEOPTERIN ALDOLASE 1-RELATED"/>
    <property type="match status" value="1"/>
</dbReference>
<dbReference type="SUPFAM" id="SSF55620">
    <property type="entry name" value="Tetrahydrobiopterin biosynthesis enzymes-like"/>
    <property type="match status" value="1"/>
</dbReference>
<evidence type="ECO:0000256" key="6">
    <source>
        <dbReference type="ARBA" id="ARBA00022909"/>
    </source>
</evidence>
<gene>
    <name evidence="11" type="primary">folB</name>
    <name evidence="11" type="ORF">MCCS_24630</name>
</gene>
<dbReference type="Proteomes" id="UP000194154">
    <property type="component" value="Chromosome"/>
</dbReference>
<comment type="similarity">
    <text evidence="5 9">Belongs to the DHNA family.</text>
</comment>
<dbReference type="Pfam" id="PF02152">
    <property type="entry name" value="FolB"/>
    <property type="match status" value="1"/>
</dbReference>
<dbReference type="UniPathway" id="UPA00077">
    <property type="reaction ID" value="UER00154"/>
</dbReference>
<evidence type="ECO:0000259" key="10">
    <source>
        <dbReference type="SMART" id="SM00905"/>
    </source>
</evidence>
<sequence length="119" mass="13715">MDRIFIDGMQFYAYHGVFEAENEIGQIFIVDVSLDVDLKRAGETDDLEHTVNYGAVYEDVKREMQIQSKLLEHVAERIAKTLFNHYNQIMALKVKITKQNPPIPGVYNGVGIEISRERQ</sequence>
<protein>
    <recommendedName>
        <fullName evidence="9">7,8-dihydroneopterin aldolase</fullName>
        <ecNumber evidence="9">4.1.2.25</ecNumber>
    </recommendedName>
</protein>
<dbReference type="STRING" id="1855823.MCCS_24630"/>
<dbReference type="NCBIfam" id="TIGR00526">
    <property type="entry name" value="folB_dom"/>
    <property type="match status" value="1"/>
</dbReference>
<dbReference type="InterPro" id="IPR006156">
    <property type="entry name" value="Dihydroneopterin_aldolase"/>
</dbReference>
<accession>A0A1W7AF26</accession>
<comment type="subunit">
    <text evidence="8">Homooctamer. Four molecules assemble into a ring, and two rings come together to give a cylinder with a hole of at least 13 a diameter.</text>
</comment>
<dbReference type="NCBIfam" id="TIGR00525">
    <property type="entry name" value="folB"/>
    <property type="match status" value="1"/>
</dbReference>